<reference evidence="3" key="1">
    <citation type="submission" date="2025-08" db="UniProtKB">
        <authorList>
            <consortium name="Ensembl"/>
        </authorList>
    </citation>
    <scope>IDENTIFICATION</scope>
</reference>
<feature type="signal peptide" evidence="2">
    <location>
        <begin position="1"/>
        <end position="16"/>
    </location>
</feature>
<evidence type="ECO:0000313" key="3">
    <source>
        <dbReference type="Ensembl" id="ENSANAP00000027865.1"/>
    </source>
</evidence>
<dbReference type="PANTHER" id="PTHR16510:SF4">
    <property type="entry name" value="MATRIX EXTRACELLULAR PHOSPHOGLYCOPROTEIN"/>
    <property type="match status" value="1"/>
</dbReference>
<proteinExistence type="predicted"/>
<organism evidence="3 4">
    <name type="scientific">Aotus nancymaae</name>
    <name type="common">Ma's night monkey</name>
    <dbReference type="NCBI Taxonomy" id="37293"/>
    <lineage>
        <taxon>Eukaryota</taxon>
        <taxon>Metazoa</taxon>
        <taxon>Chordata</taxon>
        <taxon>Craniata</taxon>
        <taxon>Vertebrata</taxon>
        <taxon>Euteleostomi</taxon>
        <taxon>Mammalia</taxon>
        <taxon>Eutheria</taxon>
        <taxon>Euarchontoglires</taxon>
        <taxon>Primates</taxon>
        <taxon>Haplorrhini</taxon>
        <taxon>Platyrrhini</taxon>
        <taxon>Aotidae</taxon>
        <taxon>Aotus</taxon>
    </lineage>
</organism>
<keyword evidence="2" id="KW-0732">Signal</keyword>
<evidence type="ECO:0000256" key="2">
    <source>
        <dbReference type="SAM" id="SignalP"/>
    </source>
</evidence>
<dbReference type="GO" id="GO:0031012">
    <property type="term" value="C:extracellular matrix"/>
    <property type="evidence" value="ECO:0007669"/>
    <property type="project" value="TreeGrafter"/>
</dbReference>
<feature type="chain" id="PRO_5014348428" evidence="2">
    <location>
        <begin position="17"/>
        <end position="100"/>
    </location>
</feature>
<dbReference type="GO" id="GO:0031214">
    <property type="term" value="P:biomineral tissue development"/>
    <property type="evidence" value="ECO:0007669"/>
    <property type="project" value="InterPro"/>
</dbReference>
<name>A0A2K5E3P4_AOTNA</name>
<feature type="region of interest" description="Disordered" evidence="1">
    <location>
        <begin position="22"/>
        <end position="69"/>
    </location>
</feature>
<reference evidence="3" key="2">
    <citation type="submission" date="2025-09" db="UniProtKB">
        <authorList>
            <consortium name="Ensembl"/>
        </authorList>
    </citation>
    <scope>IDENTIFICATION</scope>
</reference>
<dbReference type="Proteomes" id="UP000233020">
    <property type="component" value="Unplaced"/>
</dbReference>
<accession>A0A2K5E3P4</accession>
<evidence type="ECO:0000256" key="1">
    <source>
        <dbReference type="SAM" id="MobiDB-lite"/>
    </source>
</evidence>
<sequence>MRVFCVGLLLFSVTWAAPTFRPQTEKTEQSCVEEQRSPGSSSLSTTELWSQNLPDPHPMPWPTSRSASGPAAAGVILEDPRCPWTKKTKTILVFTIWARE</sequence>
<gene>
    <name evidence="3" type="primary">MEPE</name>
</gene>
<feature type="compositionally biased region" description="Basic and acidic residues" evidence="1">
    <location>
        <begin position="23"/>
        <end position="36"/>
    </location>
</feature>
<feature type="compositionally biased region" description="Polar residues" evidence="1">
    <location>
        <begin position="37"/>
        <end position="53"/>
    </location>
</feature>
<dbReference type="PANTHER" id="PTHR16510">
    <property type="entry name" value="EXTRACELLULAR MATRIX PHOSPHOGLYCOPROTEIN WITH ASARM MOTIF"/>
    <property type="match status" value="1"/>
</dbReference>
<dbReference type="GO" id="GO:1990430">
    <property type="term" value="F:extracellular matrix protein binding"/>
    <property type="evidence" value="ECO:0007669"/>
    <property type="project" value="TreeGrafter"/>
</dbReference>
<protein>
    <submittedName>
        <fullName evidence="3">Matrix extracellular phosphoglycoprotein</fullName>
    </submittedName>
</protein>
<dbReference type="AlphaFoldDB" id="A0A2K5E3P4"/>
<keyword evidence="4" id="KW-1185">Reference proteome</keyword>
<dbReference type="Ensembl" id="ENSANAT00000045887.1">
    <property type="protein sequence ID" value="ENSANAP00000027865.1"/>
    <property type="gene ID" value="ENSANAG00000031783.1"/>
</dbReference>
<evidence type="ECO:0000313" key="4">
    <source>
        <dbReference type="Proteomes" id="UP000233020"/>
    </source>
</evidence>
<dbReference type="GeneTree" id="ENSGT00390000010702"/>
<dbReference type="InterPro" id="IPR009837">
    <property type="entry name" value="MEPE"/>
</dbReference>